<dbReference type="PIRSF" id="PIRSF018637">
    <property type="entry name" value="TrmK"/>
    <property type="match status" value="1"/>
</dbReference>
<gene>
    <name evidence="1" type="ORF">ACFPXP_20730</name>
</gene>
<dbReference type="RefSeq" id="WP_379896346.1">
    <property type="nucleotide sequence ID" value="NZ_CBCSCT010000007.1"/>
</dbReference>
<reference evidence="2" key="1">
    <citation type="journal article" date="2019" name="Int. J. Syst. Evol. Microbiol.">
        <title>The Global Catalogue of Microorganisms (GCM) 10K type strain sequencing project: providing services to taxonomists for standard genome sequencing and annotation.</title>
        <authorList>
            <consortium name="The Broad Institute Genomics Platform"/>
            <consortium name="The Broad Institute Genome Sequencing Center for Infectious Disease"/>
            <person name="Wu L."/>
            <person name="Ma J."/>
        </authorList>
    </citation>
    <scope>NUCLEOTIDE SEQUENCE [LARGE SCALE GENOMIC DNA]</scope>
    <source>
        <strain evidence="2">CCM 8749</strain>
    </source>
</reference>
<dbReference type="PANTHER" id="PTHR38451">
    <property type="entry name" value="TRNA (ADENINE(22)-N(1))-METHYLTRANSFERASE"/>
    <property type="match status" value="1"/>
</dbReference>
<name>A0ABW1IUR1_9BACL</name>
<dbReference type="Proteomes" id="UP001596250">
    <property type="component" value="Unassembled WGS sequence"/>
</dbReference>
<keyword evidence="2" id="KW-1185">Reference proteome</keyword>
<evidence type="ECO:0000313" key="1">
    <source>
        <dbReference type="EMBL" id="MFC5988835.1"/>
    </source>
</evidence>
<evidence type="ECO:0000313" key="2">
    <source>
        <dbReference type="Proteomes" id="UP001596250"/>
    </source>
</evidence>
<dbReference type="Gene3D" id="1.10.287.1890">
    <property type="match status" value="1"/>
</dbReference>
<dbReference type="PANTHER" id="PTHR38451:SF1">
    <property type="entry name" value="TRNA (ADENINE(22)-N(1))-METHYLTRANSFERASE"/>
    <property type="match status" value="1"/>
</dbReference>
<dbReference type="InterPro" id="IPR029063">
    <property type="entry name" value="SAM-dependent_MTases_sf"/>
</dbReference>
<dbReference type="EMBL" id="JBHSQV010000185">
    <property type="protein sequence ID" value="MFC5988835.1"/>
    <property type="molecule type" value="Genomic_DNA"/>
</dbReference>
<organism evidence="1 2">
    <name type="scientific">Marinicrinis lubricantis</name>
    <dbReference type="NCBI Taxonomy" id="2086470"/>
    <lineage>
        <taxon>Bacteria</taxon>
        <taxon>Bacillati</taxon>
        <taxon>Bacillota</taxon>
        <taxon>Bacilli</taxon>
        <taxon>Bacillales</taxon>
        <taxon>Paenibacillaceae</taxon>
    </lineage>
</organism>
<dbReference type="SUPFAM" id="SSF53335">
    <property type="entry name" value="S-adenosyl-L-methionine-dependent methyltransferases"/>
    <property type="match status" value="1"/>
</dbReference>
<dbReference type="InterPro" id="IPR006901">
    <property type="entry name" value="TrmK"/>
</dbReference>
<comment type="caution">
    <text evidence="1">The sequence shown here is derived from an EMBL/GenBank/DDBJ whole genome shotgun (WGS) entry which is preliminary data.</text>
</comment>
<proteinExistence type="predicted"/>
<dbReference type="Gene3D" id="3.40.50.150">
    <property type="entry name" value="Vaccinia Virus protein VP39"/>
    <property type="match status" value="1"/>
</dbReference>
<dbReference type="Pfam" id="PF04816">
    <property type="entry name" value="TrmK"/>
    <property type="match status" value="1"/>
</dbReference>
<protein>
    <submittedName>
        <fullName evidence="1">tRNA (Adenine(22)-N(1))-methyltransferase</fullName>
    </submittedName>
</protein>
<sequence>MNIQISERLKKIASFVPEGSVLADIGSDHALLPIFLAAQEQIASAIAGEVNEGPYRASCQNVRQHGLGKVIDVRLGNGLSVVQQGEASCITIAGMGGSLICTILEEGKDKLKGVQRLVLQPNVGEEQVRIWLLKNGWYLEHETILEEDQKIYEILIARPAISADELRLNYPVTATLSHQLTLTKEELLLFGPYLVREHSEVFLNKWAGELRKLGRVMDNMANSASAESIEKRKRFEEHYKRLKEVWTCLQKEQPSSNYSKNGSPSL</sequence>
<accession>A0ABW1IUR1</accession>